<dbReference type="Proteomes" id="UP000581135">
    <property type="component" value="Unassembled WGS sequence"/>
</dbReference>
<evidence type="ECO:0000313" key="2">
    <source>
        <dbReference type="EMBL" id="MBB3065790.1"/>
    </source>
</evidence>
<sequence length="61" mass="6394">MLLMKAAAAFLSTDSGATRTEVGLLTAMAVIFAVLAMTDFGGQLGHFFVSFKSHMADGKPL</sequence>
<evidence type="ECO:0000313" key="3">
    <source>
        <dbReference type="Proteomes" id="UP000581135"/>
    </source>
</evidence>
<organism evidence="2 3">
    <name type="scientific">Limibacillus halophilus</name>
    <dbReference type="NCBI Taxonomy" id="1579333"/>
    <lineage>
        <taxon>Bacteria</taxon>
        <taxon>Pseudomonadati</taxon>
        <taxon>Pseudomonadota</taxon>
        <taxon>Alphaproteobacteria</taxon>
        <taxon>Rhodospirillales</taxon>
        <taxon>Rhodovibrionaceae</taxon>
        <taxon>Limibacillus</taxon>
    </lineage>
</organism>
<protein>
    <submittedName>
        <fullName evidence="2">Flp pilus assembly pilin Flp</fullName>
    </submittedName>
</protein>
<evidence type="ECO:0000256" key="1">
    <source>
        <dbReference type="SAM" id="Phobius"/>
    </source>
</evidence>
<keyword evidence="1" id="KW-1133">Transmembrane helix</keyword>
<keyword evidence="1" id="KW-0812">Transmembrane</keyword>
<accession>A0A839SVT3</accession>
<feature type="transmembrane region" description="Helical" evidence="1">
    <location>
        <begin position="27"/>
        <end position="49"/>
    </location>
</feature>
<keyword evidence="3" id="KW-1185">Reference proteome</keyword>
<name>A0A839SVT3_9PROT</name>
<reference evidence="2 3" key="1">
    <citation type="submission" date="2020-08" db="EMBL/GenBank/DDBJ databases">
        <title>Genomic Encyclopedia of Type Strains, Phase III (KMG-III): the genomes of soil and plant-associated and newly described type strains.</title>
        <authorList>
            <person name="Whitman W."/>
        </authorList>
    </citation>
    <scope>NUCLEOTIDE SEQUENCE [LARGE SCALE GENOMIC DNA]</scope>
    <source>
        <strain evidence="2 3">CECT 8803</strain>
    </source>
</reference>
<dbReference type="AlphaFoldDB" id="A0A839SVT3"/>
<gene>
    <name evidence="2" type="ORF">FHR98_002086</name>
</gene>
<dbReference type="RefSeq" id="WP_183416613.1">
    <property type="nucleotide sequence ID" value="NZ_JACHXA010000005.1"/>
</dbReference>
<keyword evidence="1" id="KW-0472">Membrane</keyword>
<dbReference type="EMBL" id="JACHXA010000005">
    <property type="protein sequence ID" value="MBB3065790.1"/>
    <property type="molecule type" value="Genomic_DNA"/>
</dbReference>
<proteinExistence type="predicted"/>
<comment type="caution">
    <text evidence="2">The sequence shown here is derived from an EMBL/GenBank/DDBJ whole genome shotgun (WGS) entry which is preliminary data.</text>
</comment>